<dbReference type="OrthoDB" id="9806956at2"/>
<dbReference type="PANTHER" id="PTHR45745:SF1">
    <property type="entry name" value="PHOSPHOGLUCOMUTASE 2B-RELATED"/>
    <property type="match status" value="1"/>
</dbReference>
<evidence type="ECO:0000259" key="9">
    <source>
        <dbReference type="Pfam" id="PF02880"/>
    </source>
</evidence>
<dbReference type="InterPro" id="IPR016066">
    <property type="entry name" value="A-D-PHexomutase_CS"/>
</dbReference>
<evidence type="ECO:0000259" key="8">
    <source>
        <dbReference type="Pfam" id="PF02879"/>
    </source>
</evidence>
<dbReference type="PATRIC" id="fig|1263870.3.peg.850"/>
<dbReference type="Proteomes" id="UP000011885">
    <property type="component" value="Unassembled WGS sequence"/>
</dbReference>
<dbReference type="InterPro" id="IPR005846">
    <property type="entry name" value="A-D-PHexomutase_a/b/a-III"/>
</dbReference>
<reference evidence="10 11" key="1">
    <citation type="journal article" date="2013" name="Mar. Genomics">
        <title>Expression of sulfatases in Rhodopirellula baltica and the diversity of sulfatases in the genus Rhodopirellula.</title>
        <authorList>
            <person name="Wegner C.E."/>
            <person name="Richter-Heitmann T."/>
            <person name="Klindworth A."/>
            <person name="Klockow C."/>
            <person name="Richter M."/>
            <person name="Achstetter T."/>
            <person name="Glockner F.O."/>
            <person name="Harder J."/>
        </authorList>
    </citation>
    <scope>NUCLEOTIDE SEQUENCE [LARGE SCALE GENOMIC DNA]</scope>
    <source>
        <strain evidence="10 11">SM41</strain>
    </source>
</reference>
<dbReference type="InterPro" id="IPR016055">
    <property type="entry name" value="A-D-PHexomutase_a/b/a-I/II/III"/>
</dbReference>
<dbReference type="InterPro" id="IPR036900">
    <property type="entry name" value="A-D-PHexomutase_C_sf"/>
</dbReference>
<keyword evidence="6" id="KW-0413">Isomerase</keyword>
<sequence>MSTTPEPAAPDSPRVLTALAQVEQAVKDERITAGAAENIRCWLTEERYRDYRDNVLRHIDEEQWQKLDDVFWTIIPFGTGGRRGRMYEIGSNAINDRTIGESAQGLADYVVSYHGGKKPLSCAIAYDTRHRSRHFTELCAEIMVAAGIKVYLLDDYRATPQLSFAVRHLGCDCGIMVTASHNPPSDNAVKVYWSSGAQVLPPHDKAIIDNVMSCQEIKRGNFEQALQDGQIEVVTEKIDAAFLDAAAGCSSPGPRDVKILYSPLHGVGEAAVVPLLQRDGFKNVTVYEPHRQPSGDFPNVPGHVSNPENSAVFEKPIEQARTEGFDLVMATDPDCDRLGIAAPKTTDTAGEWGTFTGNQIAALLANYVLDKAAEAGKITDRSYIVKTLVTTELVRRIAAAHNARCVGDLLVGYKYIAEAMDREGPADFLYGCEESHGYLVGSYARDKDGAVACMLASELAAELKAKGQSMHDYLGELYQRHGYHSEHLINVFMEGSEGMAAMKTLMKTFREAPPTSLGGMKVKQVRDYQNQTVTTIGETPESSPLEGPVGNLIIMDMEDEGNYVAVRPSGTEPKVKFYVFTRLEAAESQDLDSASTKLADRMRAIENDVRDFARVSVT</sequence>
<feature type="domain" description="Alpha-D-phosphohexomutase alpha/beta/alpha" evidence="8">
    <location>
        <begin position="249"/>
        <end position="342"/>
    </location>
</feature>
<keyword evidence="3" id="KW-0597">Phosphoprotein</keyword>
<dbReference type="RefSeq" id="WP_008674555.1">
    <property type="nucleotide sequence ID" value="NZ_ANOH01000065.1"/>
</dbReference>
<keyword evidence="11" id="KW-1185">Reference proteome</keyword>
<comment type="similarity">
    <text evidence="2">Belongs to the phosphohexose mutase family.</text>
</comment>
<feature type="domain" description="Alpha-D-phosphohexomutase alpha/beta/alpha" evidence="7">
    <location>
        <begin position="77"/>
        <end position="212"/>
    </location>
</feature>
<dbReference type="InterPro" id="IPR005845">
    <property type="entry name" value="A-D-PHexomutase_a/b/a-II"/>
</dbReference>
<evidence type="ECO:0000256" key="6">
    <source>
        <dbReference type="ARBA" id="ARBA00023235"/>
    </source>
</evidence>
<dbReference type="InterPro" id="IPR005844">
    <property type="entry name" value="A-D-PHexomutase_a/b/a-I"/>
</dbReference>
<dbReference type="GO" id="GO:0006166">
    <property type="term" value="P:purine ribonucleoside salvage"/>
    <property type="evidence" value="ECO:0007669"/>
    <property type="project" value="TreeGrafter"/>
</dbReference>
<evidence type="ECO:0000256" key="5">
    <source>
        <dbReference type="ARBA" id="ARBA00022842"/>
    </source>
</evidence>
<dbReference type="AlphaFoldDB" id="M5UJ07"/>
<evidence type="ECO:0000256" key="1">
    <source>
        <dbReference type="ARBA" id="ARBA00001946"/>
    </source>
</evidence>
<comment type="cofactor">
    <cofactor evidence="1">
        <name>Mg(2+)</name>
        <dbReference type="ChEBI" id="CHEBI:18420"/>
    </cofactor>
</comment>
<name>M5UJ07_9BACT</name>
<keyword evidence="5" id="KW-0460">Magnesium</keyword>
<dbReference type="GO" id="GO:0005975">
    <property type="term" value="P:carbohydrate metabolic process"/>
    <property type="evidence" value="ECO:0007669"/>
    <property type="project" value="InterPro"/>
</dbReference>
<dbReference type="GO" id="GO:0000287">
    <property type="term" value="F:magnesium ion binding"/>
    <property type="evidence" value="ECO:0007669"/>
    <property type="project" value="InterPro"/>
</dbReference>
<dbReference type="PANTHER" id="PTHR45745">
    <property type="entry name" value="PHOSPHOMANNOMUTASE 45A"/>
    <property type="match status" value="1"/>
</dbReference>
<dbReference type="Gene3D" id="3.40.120.10">
    <property type="entry name" value="Alpha-D-Glucose-1,6-Bisphosphate, subunit A, domain 3"/>
    <property type="match status" value="3"/>
</dbReference>
<comment type="caution">
    <text evidence="10">The sequence shown here is derived from an EMBL/GenBank/DDBJ whole genome shotgun (WGS) entry which is preliminary data.</text>
</comment>
<evidence type="ECO:0000256" key="3">
    <source>
        <dbReference type="ARBA" id="ARBA00022553"/>
    </source>
</evidence>
<dbReference type="PROSITE" id="PS00710">
    <property type="entry name" value="PGM_PMM"/>
    <property type="match status" value="1"/>
</dbReference>
<evidence type="ECO:0000256" key="4">
    <source>
        <dbReference type="ARBA" id="ARBA00022723"/>
    </source>
</evidence>
<keyword evidence="4" id="KW-0479">Metal-binding</keyword>
<evidence type="ECO:0000259" key="7">
    <source>
        <dbReference type="Pfam" id="PF02878"/>
    </source>
</evidence>
<organism evidence="10 11">
    <name type="scientific">Rhodopirellula sallentina SM41</name>
    <dbReference type="NCBI Taxonomy" id="1263870"/>
    <lineage>
        <taxon>Bacteria</taxon>
        <taxon>Pseudomonadati</taxon>
        <taxon>Planctomycetota</taxon>
        <taxon>Planctomycetia</taxon>
        <taxon>Pirellulales</taxon>
        <taxon>Pirellulaceae</taxon>
        <taxon>Rhodopirellula</taxon>
    </lineage>
</organism>
<evidence type="ECO:0000256" key="2">
    <source>
        <dbReference type="ARBA" id="ARBA00010231"/>
    </source>
</evidence>
<protein>
    <submittedName>
        <fullName evidence="10">Phosphoglucomutase/phosphomannomutase family protein</fullName>
    </submittedName>
</protein>
<dbReference type="EMBL" id="ANOH01000065">
    <property type="protein sequence ID" value="EMI57821.1"/>
    <property type="molecule type" value="Genomic_DNA"/>
</dbReference>
<dbReference type="SUPFAM" id="SSF55957">
    <property type="entry name" value="Phosphoglucomutase, C-terminal domain"/>
    <property type="match status" value="1"/>
</dbReference>
<dbReference type="Pfam" id="PF02880">
    <property type="entry name" value="PGM_PMM_III"/>
    <property type="match status" value="1"/>
</dbReference>
<dbReference type="Gene3D" id="3.30.310.50">
    <property type="entry name" value="Alpha-D-phosphohexomutase, C-terminal domain"/>
    <property type="match status" value="1"/>
</dbReference>
<evidence type="ECO:0000313" key="10">
    <source>
        <dbReference type="EMBL" id="EMI57821.1"/>
    </source>
</evidence>
<evidence type="ECO:0000313" key="11">
    <source>
        <dbReference type="Proteomes" id="UP000011885"/>
    </source>
</evidence>
<gene>
    <name evidence="10" type="ORF">RSSM_00780</name>
</gene>
<feature type="domain" description="Alpha-D-phosphohexomutase alpha/beta/alpha" evidence="9">
    <location>
        <begin position="356"/>
        <end position="480"/>
    </location>
</feature>
<dbReference type="Pfam" id="PF02878">
    <property type="entry name" value="PGM_PMM_I"/>
    <property type="match status" value="1"/>
</dbReference>
<proteinExistence type="inferred from homology"/>
<dbReference type="Pfam" id="PF02879">
    <property type="entry name" value="PGM_PMM_II"/>
    <property type="match status" value="1"/>
</dbReference>
<dbReference type="CDD" id="cd05799">
    <property type="entry name" value="PGM2"/>
    <property type="match status" value="1"/>
</dbReference>
<dbReference type="GO" id="GO:0008973">
    <property type="term" value="F:phosphopentomutase activity"/>
    <property type="evidence" value="ECO:0007669"/>
    <property type="project" value="TreeGrafter"/>
</dbReference>
<accession>M5UJ07</accession>
<dbReference type="SUPFAM" id="SSF53738">
    <property type="entry name" value="Phosphoglucomutase, first 3 domains"/>
    <property type="match status" value="3"/>
</dbReference>